<sequence>MPTLFARECRHKLKISMPLHITALFTGYIFLTVNLTGC</sequence>
<name>A0A143WS66_9ENTR</name>
<dbReference type="Proteomes" id="UP000095322">
    <property type="component" value="Chromosome I"/>
</dbReference>
<evidence type="ECO:0000256" key="1">
    <source>
        <dbReference type="SAM" id="Phobius"/>
    </source>
</evidence>
<keyword evidence="1" id="KW-0812">Transmembrane</keyword>
<keyword evidence="1" id="KW-1133">Transmembrane helix</keyword>
<accession>A0A143WS66</accession>
<reference evidence="3" key="1">
    <citation type="submission" date="2016-01" db="EMBL/GenBank/DDBJ databases">
        <authorList>
            <person name="Husnik F."/>
        </authorList>
    </citation>
    <scope>NUCLEOTIDE SEQUENCE [LARGE SCALE GENOMIC DNA]</scope>
</reference>
<keyword evidence="1" id="KW-0472">Membrane</keyword>
<evidence type="ECO:0000313" key="2">
    <source>
        <dbReference type="EMBL" id="CUX96572.1"/>
    </source>
</evidence>
<dbReference type="AlphaFoldDB" id="A0A143WS66"/>
<keyword evidence="3" id="KW-1185">Reference proteome</keyword>
<gene>
    <name evidence="2" type="ORF">MHIR_DE00258</name>
</gene>
<proteinExistence type="predicted"/>
<protein>
    <submittedName>
        <fullName evidence="2">Uncharacterized protein</fullName>
    </submittedName>
</protein>
<evidence type="ECO:0000313" key="3">
    <source>
        <dbReference type="Proteomes" id="UP000095322"/>
    </source>
</evidence>
<dbReference type="EMBL" id="LN999833">
    <property type="protein sequence ID" value="CUX96572.1"/>
    <property type="molecule type" value="Genomic_DNA"/>
</dbReference>
<dbReference type="KEGG" id="den:MHIR_DE00258"/>
<organism evidence="2 3">
    <name type="scientific">Candidatus Doolittlea endobia</name>
    <dbReference type="NCBI Taxonomy" id="1778262"/>
    <lineage>
        <taxon>Bacteria</taxon>
        <taxon>Pseudomonadati</taxon>
        <taxon>Pseudomonadota</taxon>
        <taxon>Gammaproteobacteria</taxon>
        <taxon>Enterobacterales</taxon>
        <taxon>Enterobacteriaceae</taxon>
        <taxon>Candidatus Doolittlea</taxon>
    </lineage>
</organism>
<feature type="transmembrane region" description="Helical" evidence="1">
    <location>
        <begin position="21"/>
        <end position="37"/>
    </location>
</feature>